<organism evidence="2 3">
    <name type="scientific">Cryobacterium shii</name>
    <dbReference type="NCBI Taxonomy" id="1259235"/>
    <lineage>
        <taxon>Bacteria</taxon>
        <taxon>Bacillati</taxon>
        <taxon>Actinomycetota</taxon>
        <taxon>Actinomycetes</taxon>
        <taxon>Micrococcales</taxon>
        <taxon>Microbacteriaceae</taxon>
        <taxon>Cryobacterium</taxon>
    </lineage>
</organism>
<dbReference type="InterPro" id="IPR050336">
    <property type="entry name" value="Chromosome_partition/occlusion"/>
</dbReference>
<keyword evidence="3" id="KW-1185">Reference proteome</keyword>
<dbReference type="RefSeq" id="WP_134451604.1">
    <property type="nucleotide sequence ID" value="NZ_SOFY01000061.1"/>
</dbReference>
<proteinExistence type="predicted"/>
<dbReference type="PANTHER" id="PTHR33375:SF1">
    <property type="entry name" value="CHROMOSOME-PARTITIONING PROTEIN PARB-RELATED"/>
    <property type="match status" value="1"/>
</dbReference>
<dbReference type="InterPro" id="IPR036086">
    <property type="entry name" value="ParB/Sulfiredoxin_sf"/>
</dbReference>
<dbReference type="Proteomes" id="UP000297403">
    <property type="component" value="Unassembled WGS sequence"/>
</dbReference>
<accession>A0AAQ2HEX4</accession>
<reference evidence="2 3" key="1">
    <citation type="submission" date="2019-03" db="EMBL/GenBank/DDBJ databases">
        <title>Genomics of glacier-inhabiting Cryobacterium strains.</title>
        <authorList>
            <person name="Liu Q."/>
            <person name="Xin Y.-H."/>
        </authorList>
    </citation>
    <scope>NUCLEOTIDE SEQUENCE [LARGE SCALE GENOMIC DNA]</scope>
    <source>
        <strain evidence="3">TMT1-22</strain>
    </source>
</reference>
<feature type="domain" description="ParB-like N-terminal" evidence="1">
    <location>
        <begin position="10"/>
        <end position="95"/>
    </location>
</feature>
<dbReference type="Gene3D" id="3.90.1530.30">
    <property type="match status" value="1"/>
</dbReference>
<comment type="caution">
    <text evidence="2">The sequence shown here is derived from an EMBL/GenBank/DDBJ whole genome shotgun (WGS) entry which is preliminary data.</text>
</comment>
<dbReference type="GO" id="GO:0005694">
    <property type="term" value="C:chromosome"/>
    <property type="evidence" value="ECO:0007669"/>
    <property type="project" value="TreeGrafter"/>
</dbReference>
<dbReference type="InterPro" id="IPR003115">
    <property type="entry name" value="ParB_N"/>
</dbReference>
<dbReference type="PANTHER" id="PTHR33375">
    <property type="entry name" value="CHROMOSOME-PARTITIONING PROTEIN PARB-RELATED"/>
    <property type="match status" value="1"/>
</dbReference>
<dbReference type="EMBL" id="SOFY01000061">
    <property type="protein sequence ID" value="TFC44878.1"/>
    <property type="molecule type" value="Genomic_DNA"/>
</dbReference>
<name>A0AAQ2HEX4_9MICO</name>
<dbReference type="Pfam" id="PF02195">
    <property type="entry name" value="ParB_N"/>
    <property type="match status" value="1"/>
</dbReference>
<evidence type="ECO:0000313" key="2">
    <source>
        <dbReference type="EMBL" id="TFC44878.1"/>
    </source>
</evidence>
<dbReference type="SMART" id="SM00470">
    <property type="entry name" value="ParB"/>
    <property type="match status" value="1"/>
</dbReference>
<sequence length="324" mass="35264">MRANTGHIELERTIDSIVVGSRHRTELGDIDALAASIEREGLLQPPTVTPEGLLVCGARRLAALHQLGYKTVNVFVRAGISDRLQRLMPEQADNVLHKPFTQIEAAALYRELKALMAEDAARRQETTQFGASGKITAKNGGAVTAPPLIGTSGKSRTQAAMMVTGRKSYTSLEQINDLQRIANDPKQPEDVRAFARSELGSIEAGASITAAHARTHSMLAIPQDEPEPPDLEQLAVEALERAKQGRKRGVNPSVAPAEPVRYPLRAFTLTWDDLDGWWAHFDPEEVGPALSAAQWAHVETTVAATNEFFAAAREARQLRSKESA</sequence>
<dbReference type="SUPFAM" id="SSF110849">
    <property type="entry name" value="ParB/Sulfiredoxin"/>
    <property type="match status" value="1"/>
</dbReference>
<protein>
    <submittedName>
        <fullName evidence="2">Chromosome partitioning protein ParB</fullName>
    </submittedName>
</protein>
<evidence type="ECO:0000259" key="1">
    <source>
        <dbReference type="SMART" id="SM00470"/>
    </source>
</evidence>
<evidence type="ECO:0000313" key="3">
    <source>
        <dbReference type="Proteomes" id="UP000297403"/>
    </source>
</evidence>
<dbReference type="GO" id="GO:0007059">
    <property type="term" value="P:chromosome segregation"/>
    <property type="evidence" value="ECO:0007669"/>
    <property type="project" value="TreeGrafter"/>
</dbReference>
<gene>
    <name evidence="2" type="ORF">E3O49_11255</name>
</gene>
<dbReference type="AlphaFoldDB" id="A0AAQ2HEX4"/>